<dbReference type="AlphaFoldDB" id="A0A1I2UVW8"/>
<accession>A0A1I2UVW8</accession>
<dbReference type="OrthoDB" id="10011018at2"/>
<proteinExistence type="predicted"/>
<gene>
    <name evidence="1" type="ORF">SAMN05192565_11237</name>
</gene>
<evidence type="ECO:0000313" key="2">
    <source>
        <dbReference type="Proteomes" id="UP000199229"/>
    </source>
</evidence>
<keyword evidence="2" id="KW-1185">Reference proteome</keyword>
<dbReference type="RefSeq" id="WP_091972161.1">
    <property type="nucleotide sequence ID" value="NZ_FOPM01000012.1"/>
</dbReference>
<organism evidence="1 2">
    <name type="scientific">Methylobacterium gossipiicola</name>
    <dbReference type="NCBI Taxonomy" id="582675"/>
    <lineage>
        <taxon>Bacteria</taxon>
        <taxon>Pseudomonadati</taxon>
        <taxon>Pseudomonadota</taxon>
        <taxon>Alphaproteobacteria</taxon>
        <taxon>Hyphomicrobiales</taxon>
        <taxon>Methylobacteriaceae</taxon>
        <taxon>Methylobacterium</taxon>
    </lineage>
</organism>
<dbReference type="EMBL" id="FOPM01000012">
    <property type="protein sequence ID" value="SFG81304.1"/>
    <property type="molecule type" value="Genomic_DNA"/>
</dbReference>
<evidence type="ECO:0000313" key="1">
    <source>
        <dbReference type="EMBL" id="SFG81304.1"/>
    </source>
</evidence>
<reference evidence="2" key="1">
    <citation type="submission" date="2016-10" db="EMBL/GenBank/DDBJ databases">
        <authorList>
            <person name="Varghese N."/>
            <person name="Submissions S."/>
        </authorList>
    </citation>
    <scope>NUCLEOTIDE SEQUENCE [LARGE SCALE GENOMIC DNA]</scope>
    <source>
        <strain evidence="2">Gh-105</strain>
    </source>
</reference>
<protein>
    <submittedName>
        <fullName evidence="1">Uncharacterized protein</fullName>
    </submittedName>
</protein>
<name>A0A1I2UVW8_9HYPH</name>
<sequence length="104" mass="11202">MSHFAQLSMEAGSRVFQTAALGAYAVDTFFSEIDRQRQAGVSSVECLVAELARTRQSAAAAHAEVVRLRAELASCAGALGAERARAEVAERDRDKVFKAIGYRP</sequence>
<dbReference type="Proteomes" id="UP000199229">
    <property type="component" value="Unassembled WGS sequence"/>
</dbReference>